<keyword evidence="1" id="KW-0560">Oxidoreductase</keyword>
<evidence type="ECO:0000259" key="3">
    <source>
        <dbReference type="Pfam" id="PF01408"/>
    </source>
</evidence>
<name>A0ABV5XUQ0_ARTRM</name>
<dbReference type="RefSeq" id="WP_234748798.1">
    <property type="nucleotide sequence ID" value="NZ_BAAAWN010000001.1"/>
</dbReference>
<evidence type="ECO:0000256" key="2">
    <source>
        <dbReference type="ARBA" id="ARBA00023027"/>
    </source>
</evidence>
<feature type="domain" description="GFO/IDH/MocA-like oxidoreductase" evidence="4">
    <location>
        <begin position="153"/>
        <end position="262"/>
    </location>
</feature>
<dbReference type="InterPro" id="IPR036291">
    <property type="entry name" value="NAD(P)-bd_dom_sf"/>
</dbReference>
<evidence type="ECO:0000256" key="1">
    <source>
        <dbReference type="ARBA" id="ARBA00023002"/>
    </source>
</evidence>
<accession>A0ABV5XUQ0</accession>
<gene>
    <name evidence="5" type="ORF">ACFFP1_03025</name>
</gene>
<dbReference type="SUPFAM" id="SSF51735">
    <property type="entry name" value="NAD(P)-binding Rossmann-fold domains"/>
    <property type="match status" value="1"/>
</dbReference>
<comment type="caution">
    <text evidence="5">The sequence shown here is derived from an EMBL/GenBank/DDBJ whole genome shotgun (WGS) entry which is preliminary data.</text>
</comment>
<proteinExistence type="predicted"/>
<keyword evidence="2" id="KW-0520">NAD</keyword>
<dbReference type="Pfam" id="PF01408">
    <property type="entry name" value="GFO_IDH_MocA"/>
    <property type="match status" value="1"/>
</dbReference>
<evidence type="ECO:0000259" key="4">
    <source>
        <dbReference type="Pfam" id="PF22725"/>
    </source>
</evidence>
<dbReference type="Pfam" id="PF22725">
    <property type="entry name" value="GFO_IDH_MocA_C3"/>
    <property type="match status" value="1"/>
</dbReference>
<dbReference type="Proteomes" id="UP001589702">
    <property type="component" value="Unassembled WGS sequence"/>
</dbReference>
<sequence>MSTPFATIPDDGTPVRVVVVGAGGMGRAWLRTVQESPLVELAGIVDLDLDAARAGAAAIGRPDLPVGTGTAQLASDVGAQAVINVTVPVAHHPVTTEALAAGLPVLGEKPVASTVAQGLSLAAASELTGQLFMVSQSRRYNRHLFEAKRLASALGTVGIVSAEFFKGPHFGGFRDAMDHPLLLDMAIHQFDMARFLLDADPVSVFCEEYNPSWSWYRGDAGATAIFEMTGGERFVFTGSWCSPGQETSWNAAWRISGERGTVLWDGDSEPVSSLLFPSGTGSEDPGQEIAGSLRDFVAALRTGSTPMGQVHQNIMSLAMVEAAMLSASTGARVSVDALLEESYAQAVLTERDPDVLEVLKSWTSVRSALTLHAHQPN</sequence>
<dbReference type="Gene3D" id="3.40.50.720">
    <property type="entry name" value="NAD(P)-binding Rossmann-like Domain"/>
    <property type="match status" value="1"/>
</dbReference>
<dbReference type="InterPro" id="IPR050463">
    <property type="entry name" value="Gfo/Idh/MocA_oxidrdct_glycsds"/>
</dbReference>
<dbReference type="PANTHER" id="PTHR43818:SF11">
    <property type="entry name" value="BCDNA.GH03377"/>
    <property type="match status" value="1"/>
</dbReference>
<evidence type="ECO:0000313" key="5">
    <source>
        <dbReference type="EMBL" id="MFB9818468.1"/>
    </source>
</evidence>
<dbReference type="InterPro" id="IPR000683">
    <property type="entry name" value="Gfo/Idh/MocA-like_OxRdtase_N"/>
</dbReference>
<reference evidence="5 6" key="1">
    <citation type="submission" date="2024-09" db="EMBL/GenBank/DDBJ databases">
        <authorList>
            <person name="Sun Q."/>
            <person name="Mori K."/>
        </authorList>
    </citation>
    <scope>NUCLEOTIDE SEQUENCE [LARGE SCALE GENOMIC DNA]</scope>
    <source>
        <strain evidence="5 6">JCM 1334</strain>
    </source>
</reference>
<protein>
    <submittedName>
        <fullName evidence="5">Gfo/Idh/MocA family protein</fullName>
    </submittedName>
</protein>
<dbReference type="EMBL" id="JBHMBC010000007">
    <property type="protein sequence ID" value="MFB9818468.1"/>
    <property type="molecule type" value="Genomic_DNA"/>
</dbReference>
<dbReference type="PANTHER" id="PTHR43818">
    <property type="entry name" value="BCDNA.GH03377"/>
    <property type="match status" value="1"/>
</dbReference>
<evidence type="ECO:0000313" key="6">
    <source>
        <dbReference type="Proteomes" id="UP001589702"/>
    </source>
</evidence>
<keyword evidence="6" id="KW-1185">Reference proteome</keyword>
<dbReference type="InterPro" id="IPR055170">
    <property type="entry name" value="GFO_IDH_MocA-like_dom"/>
</dbReference>
<dbReference type="SUPFAM" id="SSF55347">
    <property type="entry name" value="Glyceraldehyde-3-phosphate dehydrogenase-like, C-terminal domain"/>
    <property type="match status" value="1"/>
</dbReference>
<feature type="domain" description="Gfo/Idh/MocA-like oxidoreductase N-terminal" evidence="3">
    <location>
        <begin position="15"/>
        <end position="134"/>
    </location>
</feature>
<organism evidence="5 6">
    <name type="scientific">Arthrobacter ramosus</name>
    <dbReference type="NCBI Taxonomy" id="1672"/>
    <lineage>
        <taxon>Bacteria</taxon>
        <taxon>Bacillati</taxon>
        <taxon>Actinomycetota</taxon>
        <taxon>Actinomycetes</taxon>
        <taxon>Micrococcales</taxon>
        <taxon>Micrococcaceae</taxon>
        <taxon>Arthrobacter</taxon>
    </lineage>
</organism>
<dbReference type="Gene3D" id="3.30.360.10">
    <property type="entry name" value="Dihydrodipicolinate Reductase, domain 2"/>
    <property type="match status" value="1"/>
</dbReference>